<dbReference type="InterPro" id="IPR023145">
    <property type="entry name" value="YfbU_helix-hairpin_sf"/>
</dbReference>
<dbReference type="InterPro" id="IPR023146">
    <property type="entry name" value="YfbU_alpha-helical_sf"/>
</dbReference>
<comment type="caution">
    <text evidence="2">The sequence shown here is derived from an EMBL/GenBank/DDBJ whole genome shotgun (WGS) entry which is preliminary data.</text>
</comment>
<protein>
    <submittedName>
        <fullName evidence="1">Upf0304 yfbu plasmid ypo2563/y1624/yp2374 ybfu pm1500 oxygen eca3037 vv12093 protein</fullName>
    </submittedName>
    <submittedName>
        <fullName evidence="2">YfbU domain-containing protein</fullName>
    </submittedName>
</protein>
<dbReference type="SUPFAM" id="SSF116960">
    <property type="entry name" value="YfbU-like"/>
    <property type="match status" value="1"/>
</dbReference>
<reference evidence="2 4" key="2">
    <citation type="submission" date="2016-10" db="EMBL/GenBank/DDBJ databases">
        <authorList>
            <person name="Varghese N."/>
            <person name="Submissions S."/>
        </authorList>
    </citation>
    <scope>NUCLEOTIDE SEQUENCE [LARGE SCALE GENOMIC DNA]</scope>
    <source>
        <strain evidence="2 4">DSM 2094</strain>
    </source>
</reference>
<evidence type="ECO:0000313" key="3">
    <source>
        <dbReference type="Proteomes" id="UP000195947"/>
    </source>
</evidence>
<evidence type="ECO:0000313" key="4">
    <source>
        <dbReference type="Proteomes" id="UP000199686"/>
    </source>
</evidence>
<evidence type="ECO:0000313" key="2">
    <source>
        <dbReference type="EMBL" id="SFI16988.1"/>
    </source>
</evidence>
<dbReference type="Gene3D" id="1.10.287.680">
    <property type="entry name" value="Helix hairpin bin"/>
    <property type="match status" value="1"/>
</dbReference>
<dbReference type="AlphaFoldDB" id="A0AB38BLB7"/>
<gene>
    <name evidence="2" type="ORF">SAMN04488507_106427</name>
    <name evidence="1" type="ORF">TFLO_2895</name>
</gene>
<dbReference type="Proteomes" id="UP000195947">
    <property type="component" value="Unassembled WGS sequence"/>
</dbReference>
<dbReference type="Gene3D" id="1.10.3190.10">
    <property type="entry name" value="yfbu gene product, domain 2"/>
    <property type="match status" value="1"/>
</dbReference>
<dbReference type="InterPro" id="IPR005587">
    <property type="entry name" value="UPF0304_YfbU"/>
</dbReference>
<proteinExistence type="predicted"/>
<dbReference type="EMBL" id="FJMZ01000054">
    <property type="protein sequence ID" value="CZR04046.1"/>
    <property type="molecule type" value="Genomic_DNA"/>
</dbReference>
<accession>A0AB38BLB7</accession>
<evidence type="ECO:0000313" key="1">
    <source>
        <dbReference type="EMBL" id="CZR04046.1"/>
    </source>
</evidence>
<reference evidence="1 3" key="1">
    <citation type="submission" date="2016-02" db="EMBL/GenBank/DDBJ databases">
        <authorList>
            <person name="Strepis N."/>
        </authorList>
    </citation>
    <scope>NUCLEOTIDE SEQUENCE [LARGE SCALE GENOMIC DNA]</scope>
    <source>
        <strain evidence="1">Trichococcus flocculiformis</strain>
    </source>
</reference>
<dbReference type="RefSeq" id="WP_086990788.1">
    <property type="nucleotide sequence ID" value="NZ_FJMZ01000054.1"/>
</dbReference>
<dbReference type="Proteomes" id="UP000199686">
    <property type="component" value="Unassembled WGS sequence"/>
</dbReference>
<dbReference type="EMBL" id="FOQC01000064">
    <property type="protein sequence ID" value="SFI16988.1"/>
    <property type="molecule type" value="Genomic_DNA"/>
</dbReference>
<keyword evidence="3" id="KW-1185">Reference proteome</keyword>
<sequence length="123" mass="15195">MSLTVYQRQVLLNQHKILEMLSKEIDDKEYHKMMQEVYQSGYEYEYFEHGPYKDELSEEDCKFVYEVINMYDDLYFYWKSNEELKSNVDKYKVMFSGFDLNDGYEHKLYSFAKFLIKDLYRLN</sequence>
<dbReference type="Pfam" id="PF03887">
    <property type="entry name" value="YfbU"/>
    <property type="match status" value="1"/>
</dbReference>
<organism evidence="2 4">
    <name type="scientific">Trichococcus flocculiformis</name>
    <dbReference type="NCBI Taxonomy" id="82803"/>
    <lineage>
        <taxon>Bacteria</taxon>
        <taxon>Bacillati</taxon>
        <taxon>Bacillota</taxon>
        <taxon>Bacilli</taxon>
        <taxon>Lactobacillales</taxon>
        <taxon>Carnobacteriaceae</taxon>
        <taxon>Trichococcus</taxon>
    </lineage>
</organism>
<name>A0AB38BLB7_9LACT</name>